<keyword evidence="3" id="KW-1185">Reference proteome</keyword>
<evidence type="ECO:0000313" key="3">
    <source>
        <dbReference type="Proteomes" id="UP001237156"/>
    </source>
</evidence>
<feature type="transmembrane region" description="Helical" evidence="1">
    <location>
        <begin position="96"/>
        <end position="121"/>
    </location>
</feature>
<evidence type="ECO:0000313" key="2">
    <source>
        <dbReference type="EMBL" id="MDG9700127.1"/>
    </source>
</evidence>
<dbReference type="EMBL" id="JARVII010000024">
    <property type="protein sequence ID" value="MDG9700127.1"/>
    <property type="molecule type" value="Genomic_DNA"/>
</dbReference>
<evidence type="ECO:0000256" key="1">
    <source>
        <dbReference type="SAM" id="Phobius"/>
    </source>
</evidence>
<protein>
    <submittedName>
        <fullName evidence="2">Uncharacterized protein</fullName>
    </submittedName>
</protein>
<reference evidence="2 3" key="1">
    <citation type="submission" date="2023-04" db="EMBL/GenBank/DDBJ databases">
        <title>Ottowia paracancer sp. nov., isolated from human stomach.</title>
        <authorList>
            <person name="Song Y."/>
        </authorList>
    </citation>
    <scope>NUCLEOTIDE SEQUENCE [LARGE SCALE GENOMIC DNA]</scope>
    <source>
        <strain evidence="2 3">10c7w1</strain>
    </source>
</reference>
<feature type="transmembrane region" description="Helical" evidence="1">
    <location>
        <begin position="56"/>
        <end position="76"/>
    </location>
</feature>
<keyword evidence="1" id="KW-0812">Transmembrane</keyword>
<keyword evidence="1" id="KW-0472">Membrane</keyword>
<dbReference type="RefSeq" id="WP_279524912.1">
    <property type="nucleotide sequence ID" value="NZ_JARVII010000024.1"/>
</dbReference>
<dbReference type="Proteomes" id="UP001237156">
    <property type="component" value="Unassembled WGS sequence"/>
</dbReference>
<name>A0AAW6RMK7_9BURK</name>
<dbReference type="AlphaFoldDB" id="A0AAW6RMK7"/>
<comment type="caution">
    <text evidence="2">The sequence shown here is derived from an EMBL/GenBank/DDBJ whole genome shotgun (WGS) entry which is preliminary data.</text>
</comment>
<accession>A0AAW6RMK7</accession>
<proteinExistence type="predicted"/>
<sequence>MVVFVLFYGIPLLVSVPWSFISISRILMTDSNIWQEAMAFPYPLPEFLAKMMPGRFGTMLVALFLLNLLLAVFPAHRVWLILSGREKGVPAAYNGLAQWLGMAGAFLIAAFVLGIIVTIVLRAGSGVPAAMLLIPTPYLVPTSFGLTEIKSFMQHRAGKRRKARAMRPER</sequence>
<gene>
    <name evidence="2" type="ORF">QB898_10485</name>
</gene>
<keyword evidence="1" id="KW-1133">Transmembrane helix</keyword>
<feature type="transmembrane region" description="Helical" evidence="1">
    <location>
        <begin position="6"/>
        <end position="28"/>
    </location>
</feature>
<organism evidence="2 3">
    <name type="scientific">Ottowia cancrivicina</name>
    <dbReference type="NCBI Taxonomy" id="3040346"/>
    <lineage>
        <taxon>Bacteria</taxon>
        <taxon>Pseudomonadati</taxon>
        <taxon>Pseudomonadota</taxon>
        <taxon>Betaproteobacteria</taxon>
        <taxon>Burkholderiales</taxon>
        <taxon>Comamonadaceae</taxon>
        <taxon>Ottowia</taxon>
    </lineage>
</organism>